<protein>
    <submittedName>
        <fullName evidence="1">Uncharacterized protein</fullName>
    </submittedName>
</protein>
<comment type="caution">
    <text evidence="1">The sequence shown here is derived from an EMBL/GenBank/DDBJ whole genome shotgun (WGS) entry which is preliminary data.</text>
</comment>
<dbReference type="EMBL" id="BMAW01077038">
    <property type="protein sequence ID" value="GFU04397.1"/>
    <property type="molecule type" value="Genomic_DNA"/>
</dbReference>
<name>A0A8X6Q3E2_NEPPI</name>
<dbReference type="AlphaFoldDB" id="A0A8X6Q3E2"/>
<reference evidence="1" key="1">
    <citation type="submission" date="2020-08" db="EMBL/GenBank/DDBJ databases">
        <title>Multicomponent nature underlies the extraordinary mechanical properties of spider dragline silk.</title>
        <authorList>
            <person name="Kono N."/>
            <person name="Nakamura H."/>
            <person name="Mori M."/>
            <person name="Yoshida Y."/>
            <person name="Ohtoshi R."/>
            <person name="Malay A.D."/>
            <person name="Moran D.A.P."/>
            <person name="Tomita M."/>
            <person name="Numata K."/>
            <person name="Arakawa K."/>
        </authorList>
    </citation>
    <scope>NUCLEOTIDE SEQUENCE</scope>
</reference>
<keyword evidence="2" id="KW-1185">Reference proteome</keyword>
<gene>
    <name evidence="1" type="ORF">NPIL_557851</name>
</gene>
<organism evidence="1 2">
    <name type="scientific">Nephila pilipes</name>
    <name type="common">Giant wood spider</name>
    <name type="synonym">Nephila maculata</name>
    <dbReference type="NCBI Taxonomy" id="299642"/>
    <lineage>
        <taxon>Eukaryota</taxon>
        <taxon>Metazoa</taxon>
        <taxon>Ecdysozoa</taxon>
        <taxon>Arthropoda</taxon>
        <taxon>Chelicerata</taxon>
        <taxon>Arachnida</taxon>
        <taxon>Araneae</taxon>
        <taxon>Araneomorphae</taxon>
        <taxon>Entelegynae</taxon>
        <taxon>Araneoidea</taxon>
        <taxon>Nephilidae</taxon>
        <taxon>Nephila</taxon>
    </lineage>
</organism>
<evidence type="ECO:0000313" key="1">
    <source>
        <dbReference type="EMBL" id="GFU04397.1"/>
    </source>
</evidence>
<accession>A0A8X6Q3E2</accession>
<proteinExistence type="predicted"/>
<sequence length="98" mass="11279">MVHSEECLAAGGRVHTQRAEFVVHFLLMTDLDNIQAHLQRFGLAPDKICSLCRISNMDDYHHQNCPEIDNLSADITIRHWEVKRLMAKQPSMGISYMK</sequence>
<evidence type="ECO:0000313" key="2">
    <source>
        <dbReference type="Proteomes" id="UP000887013"/>
    </source>
</evidence>
<dbReference type="Proteomes" id="UP000887013">
    <property type="component" value="Unassembled WGS sequence"/>
</dbReference>